<organism evidence="1 2">
    <name type="scientific">Malassezia cuniculi</name>
    <dbReference type="NCBI Taxonomy" id="948313"/>
    <lineage>
        <taxon>Eukaryota</taxon>
        <taxon>Fungi</taxon>
        <taxon>Dikarya</taxon>
        <taxon>Basidiomycota</taxon>
        <taxon>Ustilaginomycotina</taxon>
        <taxon>Malasseziomycetes</taxon>
        <taxon>Malasseziales</taxon>
        <taxon>Malasseziaceae</taxon>
        <taxon>Malassezia</taxon>
    </lineage>
</organism>
<dbReference type="PANTHER" id="PTHR11362:SF82">
    <property type="entry name" value="PHOSPHATIDYLETHANOLAMINE-BINDING PROTEIN 4"/>
    <property type="match status" value="1"/>
</dbReference>
<keyword evidence="1" id="KW-0687">Ribonucleoprotein</keyword>
<evidence type="ECO:0000313" key="2">
    <source>
        <dbReference type="Proteomes" id="UP001219933"/>
    </source>
</evidence>
<keyword evidence="1" id="KW-0689">Ribosomal protein</keyword>
<dbReference type="PANTHER" id="PTHR11362">
    <property type="entry name" value="PHOSPHATIDYLETHANOLAMINE-BINDING PROTEIN"/>
    <property type="match status" value="1"/>
</dbReference>
<protein>
    <submittedName>
        <fullName evidence="1">Mitochondrial 54S ribosomal protein YmL35</fullName>
    </submittedName>
</protein>
<dbReference type="AlphaFoldDB" id="A0AAF0EXE3"/>
<sequence length="338" mass="37206">MTFRRAANAVRGVCGVRGVRGVRMQSSWTPAVARGKVPAYDAALAYISEDAAQQASRAEDAAKAGSDAAVVDALRVTAEINLPHVREQFISGEYDLTRPVFRHLREQAWRRGGPLAQLSERLVLMKVLPDVLPEITPTVDLQVAFGTGRGVGDHGGEGGDILAGVFLPPRLTRSAPALRATAFHSDERKYTLLLVDPDSPDVEASSFSTYVHWMVTDIVLSTAKSEVSGTELLPYIPPHPQQGTPYHRYTTVLLEQQSGAVAAVPRERFNMREFIAANSLKPAGIHFWREQWSPASRAVVSAIYADLGVEEPRYGLPGRQDKLKDELGRRHSRYYPQQ</sequence>
<reference evidence="1" key="1">
    <citation type="submission" date="2023-03" db="EMBL/GenBank/DDBJ databases">
        <title>Mating type loci evolution in Malassezia.</title>
        <authorList>
            <person name="Coelho M.A."/>
        </authorList>
    </citation>
    <scope>NUCLEOTIDE SEQUENCE</scope>
    <source>
        <strain evidence="1">CBS 11721</strain>
    </source>
</reference>
<dbReference type="Proteomes" id="UP001219933">
    <property type="component" value="Chromosome 4"/>
</dbReference>
<gene>
    <name evidence="1" type="primary">MRPL35</name>
    <name evidence="1" type="ORF">MCUN1_002927</name>
</gene>
<dbReference type="InterPro" id="IPR036610">
    <property type="entry name" value="PEBP-like_sf"/>
</dbReference>
<keyword evidence="2" id="KW-1185">Reference proteome</keyword>
<evidence type="ECO:0000313" key="1">
    <source>
        <dbReference type="EMBL" id="WFD36056.1"/>
    </source>
</evidence>
<dbReference type="Gene3D" id="1.20.58.1180">
    <property type="match status" value="1"/>
</dbReference>
<dbReference type="Gene3D" id="3.90.280.10">
    <property type="entry name" value="PEBP-like"/>
    <property type="match status" value="1"/>
</dbReference>
<dbReference type="InterPro" id="IPR008914">
    <property type="entry name" value="PEBP"/>
</dbReference>
<name>A0AAF0EXE3_9BASI</name>
<accession>A0AAF0EXE3</accession>
<dbReference type="EMBL" id="CP119880">
    <property type="protein sequence ID" value="WFD36056.1"/>
    <property type="molecule type" value="Genomic_DNA"/>
</dbReference>
<dbReference type="Pfam" id="PF01161">
    <property type="entry name" value="PBP"/>
    <property type="match status" value="1"/>
</dbReference>
<dbReference type="InterPro" id="IPR035810">
    <property type="entry name" value="PEBP_euk"/>
</dbReference>
<dbReference type="GO" id="GO:0005840">
    <property type="term" value="C:ribosome"/>
    <property type="evidence" value="ECO:0007669"/>
    <property type="project" value="UniProtKB-KW"/>
</dbReference>
<dbReference type="CDD" id="cd00866">
    <property type="entry name" value="PEBP_euk"/>
    <property type="match status" value="1"/>
</dbReference>
<dbReference type="SUPFAM" id="SSF49777">
    <property type="entry name" value="PEBP-like"/>
    <property type="match status" value="1"/>
</dbReference>
<proteinExistence type="predicted"/>